<dbReference type="AlphaFoldDB" id="A0A653K4H8"/>
<sequence length="128" mass="14743">MLDLNIQRIGNEILKWIAKESDQACLYFSDAPVVPTDALSDFIKTLLEQVPATSDKNDFVLMPAELSLEAATKRANEQYDECSDNFKNLHRDCGEPEYTRLKTRWIENRAFQLQEQYRALVKVVGRTS</sequence>
<proteinExistence type="predicted"/>
<organism evidence="1 2">
    <name type="scientific">Acinetobacter proteolyticus</name>
    <dbReference type="NCBI Taxonomy" id="1776741"/>
    <lineage>
        <taxon>Bacteria</taxon>
        <taxon>Pseudomonadati</taxon>
        <taxon>Pseudomonadota</taxon>
        <taxon>Gammaproteobacteria</taxon>
        <taxon>Moraxellales</taxon>
        <taxon>Moraxellaceae</taxon>
        <taxon>Acinetobacter</taxon>
    </lineage>
</organism>
<dbReference type="Proteomes" id="UP000430404">
    <property type="component" value="Unassembled WGS sequence"/>
</dbReference>
<dbReference type="RefSeq" id="WP_228716597.1">
    <property type="nucleotide sequence ID" value="NZ_LR732744.1"/>
</dbReference>
<dbReference type="EMBL" id="CABWKZ010000014">
    <property type="protein sequence ID" value="VXA55471.1"/>
    <property type="molecule type" value="Genomic_DNA"/>
</dbReference>
<evidence type="ECO:0000313" key="2">
    <source>
        <dbReference type="Proteomes" id="UP000430404"/>
    </source>
</evidence>
<name>A0A653K4H8_9GAMM</name>
<reference evidence="1 2" key="1">
    <citation type="submission" date="2019-10" db="EMBL/GenBank/DDBJ databases">
        <authorList>
            <person name="Karimi E."/>
        </authorList>
    </citation>
    <scope>NUCLEOTIDE SEQUENCE [LARGE SCALE GENOMIC DNA]</scope>
    <source>
        <strain evidence="1">Acinetobacter sp. 8BE</strain>
    </source>
</reference>
<evidence type="ECO:0000313" key="1">
    <source>
        <dbReference type="EMBL" id="VXA55471.1"/>
    </source>
</evidence>
<gene>
    <name evidence="1" type="ORF">ACI8B_210261</name>
</gene>
<protein>
    <submittedName>
        <fullName evidence="1">Uncharacterized protein</fullName>
    </submittedName>
</protein>
<accession>A0A653K4H8</accession>